<dbReference type="SUPFAM" id="SSF47413">
    <property type="entry name" value="lambda repressor-like DNA-binding domains"/>
    <property type="match status" value="1"/>
</dbReference>
<dbReference type="CDD" id="cd00093">
    <property type="entry name" value="HTH_XRE"/>
    <property type="match status" value="1"/>
</dbReference>
<feature type="region of interest" description="Disordered" evidence="1">
    <location>
        <begin position="202"/>
        <end position="225"/>
    </location>
</feature>
<dbReference type="RefSeq" id="WP_115314551.1">
    <property type="nucleotide sequence ID" value="NZ_CP065626.1"/>
</dbReference>
<dbReference type="SMART" id="SM00530">
    <property type="entry name" value="HTH_XRE"/>
    <property type="match status" value="1"/>
</dbReference>
<dbReference type="Gene3D" id="1.10.260.40">
    <property type="entry name" value="lambda repressor-like DNA-binding domains"/>
    <property type="match status" value="1"/>
</dbReference>
<evidence type="ECO:0000256" key="1">
    <source>
        <dbReference type="SAM" id="MobiDB-lite"/>
    </source>
</evidence>
<accession>A0A376DH09</accession>
<organism evidence="3 4">
    <name type="scientific">Edwardsiella hoshinae</name>
    <dbReference type="NCBI Taxonomy" id="93378"/>
    <lineage>
        <taxon>Bacteria</taxon>
        <taxon>Pseudomonadati</taxon>
        <taxon>Pseudomonadota</taxon>
        <taxon>Gammaproteobacteria</taxon>
        <taxon>Enterobacterales</taxon>
        <taxon>Hafniaceae</taxon>
        <taxon>Edwardsiella</taxon>
    </lineage>
</organism>
<dbReference type="InterPro" id="IPR001387">
    <property type="entry name" value="Cro/C1-type_HTH"/>
</dbReference>
<evidence type="ECO:0000313" key="4">
    <source>
        <dbReference type="Proteomes" id="UP000255248"/>
    </source>
</evidence>
<evidence type="ECO:0000313" key="3">
    <source>
        <dbReference type="EMBL" id="STC89533.1"/>
    </source>
</evidence>
<protein>
    <submittedName>
        <fullName evidence="3">Helix-turn-helix</fullName>
    </submittedName>
</protein>
<dbReference type="Pfam" id="PF01381">
    <property type="entry name" value="HTH_3"/>
    <property type="match status" value="1"/>
</dbReference>
<dbReference type="Proteomes" id="UP000255248">
    <property type="component" value="Unassembled WGS sequence"/>
</dbReference>
<dbReference type="GO" id="GO:0003677">
    <property type="term" value="F:DNA binding"/>
    <property type="evidence" value="ECO:0007669"/>
    <property type="project" value="InterPro"/>
</dbReference>
<proteinExistence type="predicted"/>
<gene>
    <name evidence="3" type="ORF">NCTC12121_02229</name>
</gene>
<reference evidence="3 4" key="1">
    <citation type="submission" date="2018-06" db="EMBL/GenBank/DDBJ databases">
        <authorList>
            <consortium name="Pathogen Informatics"/>
            <person name="Doyle S."/>
        </authorList>
    </citation>
    <scope>NUCLEOTIDE SEQUENCE [LARGE SCALE GENOMIC DNA]</scope>
    <source>
        <strain evidence="3 4">NCTC12121</strain>
    </source>
</reference>
<evidence type="ECO:0000259" key="2">
    <source>
        <dbReference type="PROSITE" id="PS50943"/>
    </source>
</evidence>
<dbReference type="PROSITE" id="PS50943">
    <property type="entry name" value="HTH_CROC1"/>
    <property type="match status" value="1"/>
</dbReference>
<sequence length="225" mass="25223">MKKNHSETNGYNEKSMRVENHGTRIIEDDGIIHFGSRLQTLIGEQSYRAFADKCGMSEKVIRNYVKGVTYPSLDRLSSIAKACDVSMEWLAFGSLREDKNAEGMTMTQEKSVQIQVQQSPDILLFMLNSITQEDRAQLITSLCNIGIKGVLQRLQQTPEQTESEEMAIRALPIRESLKDAVCMALAGNEETDREILRGIERRAQSRAAESGHTAEPETLTVKKTA</sequence>
<dbReference type="InterPro" id="IPR010982">
    <property type="entry name" value="Lambda_DNA-bd_dom_sf"/>
</dbReference>
<dbReference type="AlphaFoldDB" id="A0A376DH09"/>
<feature type="domain" description="HTH cro/C1-type" evidence="2">
    <location>
        <begin position="48"/>
        <end position="90"/>
    </location>
</feature>
<name>A0A376DH09_9GAMM</name>
<dbReference type="EMBL" id="UFXZ01000001">
    <property type="protein sequence ID" value="STC89533.1"/>
    <property type="molecule type" value="Genomic_DNA"/>
</dbReference>
<dbReference type="OrthoDB" id="5959816at2"/>